<sequence length="186" mass="20633">MDSETISLRLSDVLTNAFDVSDASRAKVVIKPRCKEYAKKRREVKSLSSLMKAASTGSSQDEVEPASVVASTTPSKVQTPTKPRHRTIDGRVEKRTPSPKKRASPSRTENRTIAEQFPLPTPPEPFVCGNCSEPSTCTYCRLLRLIDKVCFIHDEFMAKRQRRKAEMLHAGNSLSKQATTPGAERA</sequence>
<reference evidence="3" key="1">
    <citation type="submission" date="2024-06" db="EMBL/GenBank/DDBJ databases">
        <title>Multi-omics analyses provide insights into the biosynthesis of the anticancer antibiotic pleurotin in Hohenbuehelia grisea.</title>
        <authorList>
            <person name="Weaver J.A."/>
            <person name="Alberti F."/>
        </authorList>
    </citation>
    <scope>NUCLEOTIDE SEQUENCE [LARGE SCALE GENOMIC DNA]</scope>
    <source>
        <strain evidence="3">T-177</strain>
    </source>
</reference>
<evidence type="ECO:0000313" key="3">
    <source>
        <dbReference type="Proteomes" id="UP001556367"/>
    </source>
</evidence>
<evidence type="ECO:0000313" key="2">
    <source>
        <dbReference type="EMBL" id="KAL0956793.1"/>
    </source>
</evidence>
<feature type="region of interest" description="Disordered" evidence="1">
    <location>
        <begin position="167"/>
        <end position="186"/>
    </location>
</feature>
<accession>A0ABR3JLW1</accession>
<dbReference type="Proteomes" id="UP001556367">
    <property type="component" value="Unassembled WGS sequence"/>
</dbReference>
<keyword evidence="3" id="KW-1185">Reference proteome</keyword>
<feature type="compositionally biased region" description="Polar residues" evidence="1">
    <location>
        <begin position="69"/>
        <end position="81"/>
    </location>
</feature>
<feature type="region of interest" description="Disordered" evidence="1">
    <location>
        <begin position="40"/>
        <end position="118"/>
    </location>
</feature>
<proteinExistence type="predicted"/>
<organism evidence="2 3">
    <name type="scientific">Hohenbuehelia grisea</name>
    <dbReference type="NCBI Taxonomy" id="104357"/>
    <lineage>
        <taxon>Eukaryota</taxon>
        <taxon>Fungi</taxon>
        <taxon>Dikarya</taxon>
        <taxon>Basidiomycota</taxon>
        <taxon>Agaricomycotina</taxon>
        <taxon>Agaricomycetes</taxon>
        <taxon>Agaricomycetidae</taxon>
        <taxon>Agaricales</taxon>
        <taxon>Pleurotineae</taxon>
        <taxon>Pleurotaceae</taxon>
        <taxon>Hohenbuehelia</taxon>
    </lineage>
</organism>
<name>A0ABR3JLW1_9AGAR</name>
<feature type="compositionally biased region" description="Basic and acidic residues" evidence="1">
    <location>
        <begin position="86"/>
        <end position="96"/>
    </location>
</feature>
<comment type="caution">
    <text evidence="2">The sequence shown here is derived from an EMBL/GenBank/DDBJ whole genome shotgun (WGS) entry which is preliminary data.</text>
</comment>
<dbReference type="EMBL" id="JASNQZ010000006">
    <property type="protein sequence ID" value="KAL0956793.1"/>
    <property type="molecule type" value="Genomic_DNA"/>
</dbReference>
<protein>
    <submittedName>
        <fullName evidence="2">Uncharacterized protein</fullName>
    </submittedName>
</protein>
<evidence type="ECO:0000256" key="1">
    <source>
        <dbReference type="SAM" id="MobiDB-lite"/>
    </source>
</evidence>
<gene>
    <name evidence="2" type="ORF">HGRIS_002912</name>
</gene>